<dbReference type="EMBL" id="WHWC01000002">
    <property type="protein sequence ID" value="KAG8387709.1"/>
    <property type="molecule type" value="Genomic_DNA"/>
</dbReference>
<sequence length="509" mass="57143">MIDAIVSMVLNRLTPLIEKKVKEQVCLLFNGKNKVESLSAKLMKIHHVLADAERKGVTDPRVKSWLEKLQEIAYEIGDVLDEWEIENLKQLLEESDDASRSCGDPWQKRLDSVAQENENEFKFIPNVTCDSQDFERIESTSFVNVSEVYGRDSDKETLMSKLLSESSSQGEDKIQIISIVAAGGMGKTTLAQLVFNEIKKKNEFKPIWVCVSDPFDGIKIAQTILNELGSLYPANSQFETLLNCIEKAISRKKIFLVLDDVWTDNDTMWKPLKKSLQSGDVGSRILVTTRKKIVAGVMGNNNIHSLDPLSYSDCWSLLSQIAFHNRRDCNLEMLKDTGQEIAKKCKGMPLAAMTMGGLLHFKSGVQEWQNVLKSEMWELEKFGDGIDFSLYPKLRSLFSRNLAIPPNLFSHLKRARLLSLGNLEGIPKEIGNLIHIRYLDSGPPLVLKGELRGANPSTRGLGWATTNKRRKKDQSLSLRAFLLNIAVVAVVALHDQIEAASSPNLLTLE</sequence>
<evidence type="ECO:0000256" key="1">
    <source>
        <dbReference type="ARBA" id="ARBA00022614"/>
    </source>
</evidence>
<dbReference type="PRINTS" id="PR00364">
    <property type="entry name" value="DISEASERSIST"/>
</dbReference>
<dbReference type="Gene3D" id="1.20.5.4130">
    <property type="match status" value="1"/>
</dbReference>
<dbReference type="InterPro" id="IPR027417">
    <property type="entry name" value="P-loop_NTPase"/>
</dbReference>
<evidence type="ECO:0000256" key="4">
    <source>
        <dbReference type="ARBA" id="ARBA00022821"/>
    </source>
</evidence>
<organism evidence="8 9">
    <name type="scientific">Buddleja alternifolia</name>
    <dbReference type="NCBI Taxonomy" id="168488"/>
    <lineage>
        <taxon>Eukaryota</taxon>
        <taxon>Viridiplantae</taxon>
        <taxon>Streptophyta</taxon>
        <taxon>Embryophyta</taxon>
        <taxon>Tracheophyta</taxon>
        <taxon>Spermatophyta</taxon>
        <taxon>Magnoliopsida</taxon>
        <taxon>eudicotyledons</taxon>
        <taxon>Gunneridae</taxon>
        <taxon>Pentapetalae</taxon>
        <taxon>asterids</taxon>
        <taxon>lamiids</taxon>
        <taxon>Lamiales</taxon>
        <taxon>Scrophulariaceae</taxon>
        <taxon>Buddlejeae</taxon>
        <taxon>Buddleja</taxon>
    </lineage>
</organism>
<dbReference type="PANTHER" id="PTHR36766">
    <property type="entry name" value="PLANT BROAD-SPECTRUM MILDEW RESISTANCE PROTEIN RPW8"/>
    <property type="match status" value="1"/>
</dbReference>
<evidence type="ECO:0000313" key="9">
    <source>
        <dbReference type="Proteomes" id="UP000826271"/>
    </source>
</evidence>
<dbReference type="Pfam" id="PF18052">
    <property type="entry name" value="Rx_N"/>
    <property type="match status" value="1"/>
</dbReference>
<keyword evidence="9" id="KW-1185">Reference proteome</keyword>
<keyword evidence="1" id="KW-0433">Leucine-rich repeat</keyword>
<protein>
    <submittedName>
        <fullName evidence="8">Uncharacterized protein</fullName>
    </submittedName>
</protein>
<comment type="caution">
    <text evidence="8">The sequence shown here is derived from an EMBL/GenBank/DDBJ whole genome shotgun (WGS) entry which is preliminary data.</text>
</comment>
<evidence type="ECO:0000256" key="3">
    <source>
        <dbReference type="ARBA" id="ARBA00022741"/>
    </source>
</evidence>
<dbReference type="Gene3D" id="1.10.8.430">
    <property type="entry name" value="Helical domain of apoptotic protease-activating factors"/>
    <property type="match status" value="1"/>
</dbReference>
<dbReference type="PANTHER" id="PTHR36766:SF45">
    <property type="entry name" value="NB-ARC DOMAIN-CONTAINING PROTEIN"/>
    <property type="match status" value="1"/>
</dbReference>
<dbReference type="AlphaFoldDB" id="A0AAV6Y4M7"/>
<keyword evidence="5" id="KW-0067">ATP-binding</keyword>
<dbReference type="SUPFAM" id="SSF52540">
    <property type="entry name" value="P-loop containing nucleoside triphosphate hydrolases"/>
    <property type="match status" value="1"/>
</dbReference>
<gene>
    <name evidence="8" type="ORF">BUALT_Bualt02G0049400</name>
</gene>
<evidence type="ECO:0000256" key="2">
    <source>
        <dbReference type="ARBA" id="ARBA00022737"/>
    </source>
</evidence>
<dbReference type="GO" id="GO:0006952">
    <property type="term" value="P:defense response"/>
    <property type="evidence" value="ECO:0007669"/>
    <property type="project" value="UniProtKB-KW"/>
</dbReference>
<proteinExistence type="predicted"/>
<dbReference type="InterPro" id="IPR042197">
    <property type="entry name" value="Apaf_helical"/>
</dbReference>
<dbReference type="GO" id="GO:0043531">
    <property type="term" value="F:ADP binding"/>
    <property type="evidence" value="ECO:0007669"/>
    <property type="project" value="InterPro"/>
</dbReference>
<accession>A0AAV6Y4M7</accession>
<evidence type="ECO:0000259" key="6">
    <source>
        <dbReference type="Pfam" id="PF00931"/>
    </source>
</evidence>
<dbReference type="Gene3D" id="3.40.50.300">
    <property type="entry name" value="P-loop containing nucleotide triphosphate hydrolases"/>
    <property type="match status" value="1"/>
</dbReference>
<dbReference type="Pfam" id="PF00931">
    <property type="entry name" value="NB-ARC"/>
    <property type="match status" value="1"/>
</dbReference>
<dbReference type="GO" id="GO:0005524">
    <property type="term" value="F:ATP binding"/>
    <property type="evidence" value="ECO:0007669"/>
    <property type="project" value="UniProtKB-KW"/>
</dbReference>
<keyword evidence="3" id="KW-0547">Nucleotide-binding</keyword>
<feature type="domain" description="NB-ARC" evidence="6">
    <location>
        <begin position="156"/>
        <end position="326"/>
    </location>
</feature>
<evidence type="ECO:0000256" key="5">
    <source>
        <dbReference type="ARBA" id="ARBA00022840"/>
    </source>
</evidence>
<dbReference type="InterPro" id="IPR002182">
    <property type="entry name" value="NB-ARC"/>
</dbReference>
<name>A0AAV6Y4M7_9LAMI</name>
<dbReference type="Proteomes" id="UP000826271">
    <property type="component" value="Unassembled WGS sequence"/>
</dbReference>
<keyword evidence="4" id="KW-0611">Plant defense</keyword>
<reference evidence="8" key="1">
    <citation type="submission" date="2019-10" db="EMBL/GenBank/DDBJ databases">
        <authorList>
            <person name="Zhang R."/>
            <person name="Pan Y."/>
            <person name="Wang J."/>
            <person name="Ma R."/>
            <person name="Yu S."/>
        </authorList>
    </citation>
    <scope>NUCLEOTIDE SEQUENCE</scope>
    <source>
        <strain evidence="8">LA-IB0</strain>
        <tissue evidence="8">Leaf</tissue>
    </source>
</reference>
<feature type="domain" description="Disease resistance N-terminal" evidence="7">
    <location>
        <begin position="5"/>
        <end position="91"/>
    </location>
</feature>
<evidence type="ECO:0000259" key="7">
    <source>
        <dbReference type="Pfam" id="PF18052"/>
    </source>
</evidence>
<evidence type="ECO:0000313" key="8">
    <source>
        <dbReference type="EMBL" id="KAG8387709.1"/>
    </source>
</evidence>
<keyword evidence="2" id="KW-0677">Repeat</keyword>
<dbReference type="InterPro" id="IPR041118">
    <property type="entry name" value="Rx_N"/>
</dbReference>